<evidence type="ECO:0000313" key="3">
    <source>
        <dbReference type="Proteomes" id="UP000595272"/>
    </source>
</evidence>
<gene>
    <name evidence="2" type="ORF">CPT_Salva_032</name>
</gene>
<evidence type="ECO:0000313" key="2">
    <source>
        <dbReference type="EMBL" id="QQM18196.1"/>
    </source>
</evidence>
<keyword evidence="3" id="KW-1185">Reference proteome</keyword>
<dbReference type="EMBL" id="MW393850">
    <property type="protein sequence ID" value="QQM18196.1"/>
    <property type="molecule type" value="Genomic_DNA"/>
</dbReference>
<keyword evidence="1" id="KW-0812">Transmembrane</keyword>
<proteinExistence type="predicted"/>
<sequence>MSALLLGVLKAIGGWLYRLPMLAWVCIALVCALCVSNHRYEDAAKLAADRLVVIEEMNKAASTATEKAVEIREVETVKYVDRVKTIREKADVIEKQVYVYLPRGTADLPGGFRLLHDAAATGVPIAEGVAGDDAYPVPAADAASTIASNYADCRVDKEQVMLWQAYYQRLCDTYGCK</sequence>
<protein>
    <submittedName>
        <fullName evidence="2">I-spanin</fullName>
    </submittedName>
</protein>
<evidence type="ECO:0000256" key="1">
    <source>
        <dbReference type="SAM" id="Phobius"/>
    </source>
</evidence>
<name>A0A7U3WJW3_9CAUD</name>
<dbReference type="Proteomes" id="UP000595272">
    <property type="component" value="Segment"/>
</dbReference>
<keyword evidence="1" id="KW-1133">Transmembrane helix</keyword>
<feature type="transmembrane region" description="Helical" evidence="1">
    <location>
        <begin position="15"/>
        <end position="35"/>
    </location>
</feature>
<keyword evidence="1" id="KW-0472">Membrane</keyword>
<organism evidence="2 3">
    <name type="scientific">Stenotrophomonas phage Salva</name>
    <dbReference type="NCBI Taxonomy" id="2801524"/>
    <lineage>
        <taxon>Viruses</taxon>
        <taxon>Duplodnaviria</taxon>
        <taxon>Heunggongvirae</taxon>
        <taxon>Uroviricota</taxon>
        <taxon>Caudoviricetes</taxon>
        <taxon>Beaumontvirinae</taxon>
        <taxon>Salvavirus</taxon>
        <taxon>Salvavirus salva</taxon>
    </lineage>
</organism>
<accession>A0A7U3WJW3</accession>
<reference evidence="2 3" key="1">
    <citation type="submission" date="2020-12" db="EMBL/GenBank/DDBJ databases">
        <title>Complete genome sequence of Stenotrophomonas maltophilia phage Salva.</title>
        <authorList>
            <person name="Jefferson B."/>
            <person name="Yao G."/>
            <person name="Clark J."/>
            <person name="Le T."/>
            <person name="Young R."/>
            <person name="Gonzalez C."/>
            <person name="Liu M."/>
        </authorList>
    </citation>
    <scope>NUCLEOTIDE SEQUENCE [LARGE SCALE GENOMIC DNA]</scope>
</reference>